<evidence type="ECO:0000313" key="2">
    <source>
        <dbReference type="EMBL" id="KAG7135487.1"/>
    </source>
</evidence>
<dbReference type="AlphaFoldDB" id="A0A8I2ZRN2"/>
<protein>
    <recommendedName>
        <fullName evidence="4">CENP-V/GFA domain-containing protein</fullName>
    </recommendedName>
</protein>
<feature type="compositionally biased region" description="Basic and acidic residues" evidence="1">
    <location>
        <begin position="13"/>
        <end position="28"/>
    </location>
</feature>
<proteinExistence type="predicted"/>
<reference evidence="2" key="1">
    <citation type="journal article" date="2021" name="Mol. Plant Pathol.">
        <title>A 20-kb lineage-specific genomic region tames virulence in pathogenic amphidiploid Verticillium longisporum.</title>
        <authorList>
            <person name="Harting R."/>
            <person name="Starke J."/>
            <person name="Kusch H."/>
            <person name="Poggeler S."/>
            <person name="Maurus I."/>
            <person name="Schluter R."/>
            <person name="Landesfeind M."/>
            <person name="Bulla I."/>
            <person name="Nowrousian M."/>
            <person name="de Jonge R."/>
            <person name="Stahlhut G."/>
            <person name="Hoff K.J."/>
            <person name="Asshauer K.P."/>
            <person name="Thurmer A."/>
            <person name="Stanke M."/>
            <person name="Daniel R."/>
            <person name="Morgenstern B."/>
            <person name="Thomma B.P.H.J."/>
            <person name="Kronstad J.W."/>
            <person name="Braus-Stromeyer S.A."/>
            <person name="Braus G.H."/>
        </authorList>
    </citation>
    <scope>NUCLEOTIDE SEQUENCE</scope>
    <source>
        <strain evidence="2">Vl32</strain>
    </source>
</reference>
<dbReference type="OrthoDB" id="5422068at2759"/>
<gene>
    <name evidence="2" type="ORF">HYQ45_006756</name>
</gene>
<sequence length="176" mass="19389">MTVSALQVGKGSDLPRSHTGRLVERPMTEDEVTTSDADRPAYVPALDVLRPDVPGAEGTTLGFFHAFICDKEAASRSFCIRCGGPIAFHCRPQAEWFGPSFQQPEGWSDIFDVLLGTVDRHHLDKEDWLAVEHDQAWDEALCWNKAVLVKGRSPGARRHPSGALSDEVPDGDLLRP</sequence>
<dbReference type="Proteomes" id="UP000689129">
    <property type="component" value="Unassembled WGS sequence"/>
</dbReference>
<evidence type="ECO:0000313" key="3">
    <source>
        <dbReference type="Proteomes" id="UP000689129"/>
    </source>
</evidence>
<feature type="region of interest" description="Disordered" evidence="1">
    <location>
        <begin position="152"/>
        <end position="176"/>
    </location>
</feature>
<accession>A0A8I2ZRN2</accession>
<feature type="region of interest" description="Disordered" evidence="1">
    <location>
        <begin position="1"/>
        <end position="36"/>
    </location>
</feature>
<dbReference type="EMBL" id="JAEMWZ010000120">
    <property type="protein sequence ID" value="KAG7135487.1"/>
    <property type="molecule type" value="Genomic_DNA"/>
</dbReference>
<organism evidence="2 3">
    <name type="scientific">Verticillium longisporum</name>
    <name type="common">Verticillium dahliae var. longisporum</name>
    <dbReference type="NCBI Taxonomy" id="100787"/>
    <lineage>
        <taxon>Eukaryota</taxon>
        <taxon>Fungi</taxon>
        <taxon>Dikarya</taxon>
        <taxon>Ascomycota</taxon>
        <taxon>Pezizomycotina</taxon>
        <taxon>Sordariomycetes</taxon>
        <taxon>Hypocreomycetidae</taxon>
        <taxon>Glomerellales</taxon>
        <taxon>Plectosphaerellaceae</taxon>
        <taxon>Verticillium</taxon>
    </lineage>
</organism>
<evidence type="ECO:0008006" key="4">
    <source>
        <dbReference type="Google" id="ProtNLM"/>
    </source>
</evidence>
<comment type="caution">
    <text evidence="2">The sequence shown here is derived from an EMBL/GenBank/DDBJ whole genome shotgun (WGS) entry which is preliminary data.</text>
</comment>
<name>A0A8I2ZRN2_VERLO</name>
<evidence type="ECO:0000256" key="1">
    <source>
        <dbReference type="SAM" id="MobiDB-lite"/>
    </source>
</evidence>